<dbReference type="PANTHER" id="PTHR22762:SF60">
    <property type="entry name" value="NEUTRAL ALPHA-GLUCOSIDASE C"/>
    <property type="match status" value="1"/>
</dbReference>
<dbReference type="GO" id="GO:0006491">
    <property type="term" value="P:N-glycan processing"/>
    <property type="evidence" value="ECO:0007669"/>
    <property type="project" value="TreeGrafter"/>
</dbReference>
<dbReference type="InParanoid" id="G3H0X6"/>
<protein>
    <submittedName>
        <fullName evidence="2">Neutral alpha-glucosidase C</fullName>
    </submittedName>
</protein>
<reference evidence="3" key="1">
    <citation type="journal article" date="2011" name="Nat. Biotechnol.">
        <title>The genomic sequence of the Chinese hamster ovary (CHO)-K1 cell line.</title>
        <authorList>
            <person name="Xu X."/>
            <person name="Nagarajan H."/>
            <person name="Lewis N.E."/>
            <person name="Pan S."/>
            <person name="Cai Z."/>
            <person name="Liu X."/>
            <person name="Chen W."/>
            <person name="Xie M."/>
            <person name="Wang W."/>
            <person name="Hammond S."/>
            <person name="Andersen M.R."/>
            <person name="Neff N."/>
            <person name="Passarelli B."/>
            <person name="Koh W."/>
            <person name="Fan H.C."/>
            <person name="Wang J."/>
            <person name="Gui Y."/>
            <person name="Lee K.H."/>
            <person name="Betenbaugh M.J."/>
            <person name="Quake S.R."/>
            <person name="Famili I."/>
            <person name="Palsson B.O."/>
            <person name="Wang J."/>
        </authorList>
    </citation>
    <scope>NUCLEOTIDE SEQUENCE [LARGE SCALE GENOMIC DNA]</scope>
    <source>
        <strain evidence="3">CHO K1 cell line</strain>
    </source>
</reference>
<dbReference type="InterPro" id="IPR013780">
    <property type="entry name" value="Glyco_hydro_b"/>
</dbReference>
<dbReference type="Proteomes" id="UP000001075">
    <property type="component" value="Unassembled WGS sequence"/>
</dbReference>
<proteinExistence type="predicted"/>
<gene>
    <name evidence="2" type="ORF">I79_003796</name>
</gene>
<dbReference type="STRING" id="10029.G3H0X6"/>
<evidence type="ECO:0000259" key="1">
    <source>
        <dbReference type="Pfam" id="PF21365"/>
    </source>
</evidence>
<dbReference type="Pfam" id="PF21365">
    <property type="entry name" value="Glyco_hydro_31_3rd"/>
    <property type="match status" value="1"/>
</dbReference>
<name>G3H0X6_CRIGR</name>
<dbReference type="PANTHER" id="PTHR22762">
    <property type="entry name" value="ALPHA-GLUCOSIDASE"/>
    <property type="match status" value="1"/>
</dbReference>
<evidence type="ECO:0000313" key="2">
    <source>
        <dbReference type="EMBL" id="EGV97236.1"/>
    </source>
</evidence>
<accession>G3H0X6</accession>
<evidence type="ECO:0000313" key="3">
    <source>
        <dbReference type="Proteomes" id="UP000001075"/>
    </source>
</evidence>
<dbReference type="AlphaFoldDB" id="G3H0X6"/>
<sequence length="182" mass="20245">MADIFLPGSNEVWYDSKTFAQWKGGCTVKIPVTLDTIPVFQRGGSVVPIKTSVGKSTGWMTDSPYGLRLALSTQDSAEGELYLDDGHSFQYLHQDQFLHRRFSFCSGVLINRCADEKGHYPSKCIVEQILVLGLRKKPSSVTTRSSDGKVQPAAFTYHTKASALSLEKLSLSITDDWEVHIR</sequence>
<dbReference type="GO" id="GO:0004558">
    <property type="term" value="F:alpha-1,4-glucosidase activity"/>
    <property type="evidence" value="ECO:0007669"/>
    <property type="project" value="TreeGrafter"/>
</dbReference>
<feature type="domain" description="Glycosyl hydrolase family 31 C-terminal" evidence="1">
    <location>
        <begin position="3"/>
        <end position="47"/>
    </location>
</feature>
<dbReference type="InterPro" id="IPR048395">
    <property type="entry name" value="Glyco_hydro_31_C"/>
</dbReference>
<organism evidence="2 3">
    <name type="scientific">Cricetulus griseus</name>
    <name type="common">Chinese hamster</name>
    <name type="synonym">Cricetulus barabensis griseus</name>
    <dbReference type="NCBI Taxonomy" id="10029"/>
    <lineage>
        <taxon>Eukaryota</taxon>
        <taxon>Metazoa</taxon>
        <taxon>Chordata</taxon>
        <taxon>Craniata</taxon>
        <taxon>Vertebrata</taxon>
        <taxon>Euteleostomi</taxon>
        <taxon>Mammalia</taxon>
        <taxon>Eutheria</taxon>
        <taxon>Euarchontoglires</taxon>
        <taxon>Glires</taxon>
        <taxon>Rodentia</taxon>
        <taxon>Myomorpha</taxon>
        <taxon>Muroidea</taxon>
        <taxon>Cricetidae</taxon>
        <taxon>Cricetinae</taxon>
        <taxon>Cricetulus</taxon>
    </lineage>
</organism>
<dbReference type="EMBL" id="JH000098">
    <property type="protein sequence ID" value="EGV97236.1"/>
    <property type="molecule type" value="Genomic_DNA"/>
</dbReference>
<dbReference type="Gene3D" id="2.60.40.1180">
    <property type="entry name" value="Golgi alpha-mannosidase II"/>
    <property type="match status" value="2"/>
</dbReference>